<feature type="transmembrane region" description="Helical" evidence="7">
    <location>
        <begin position="551"/>
        <end position="574"/>
    </location>
</feature>
<dbReference type="SUPFAM" id="SSF56112">
    <property type="entry name" value="Protein kinase-like (PK-like)"/>
    <property type="match status" value="1"/>
</dbReference>
<feature type="transmembrane region" description="Helical" evidence="7">
    <location>
        <begin position="594"/>
        <end position="619"/>
    </location>
</feature>
<dbReference type="GO" id="GO:0005774">
    <property type="term" value="C:vacuolar membrane"/>
    <property type="evidence" value="ECO:0007669"/>
    <property type="project" value="TreeGrafter"/>
</dbReference>
<proteinExistence type="inferred from homology"/>
<dbReference type="AlphaFoldDB" id="V2X643"/>
<feature type="transmembrane region" description="Helical" evidence="7">
    <location>
        <begin position="696"/>
        <end position="714"/>
    </location>
</feature>
<comment type="caution">
    <text evidence="9">The sequence shown here is derived from an EMBL/GenBank/DDBJ whole genome shotgun (WGS) entry which is preliminary data.</text>
</comment>
<dbReference type="OrthoDB" id="1684102at2759"/>
<feature type="transmembrane region" description="Helical" evidence="7">
    <location>
        <begin position="364"/>
        <end position="388"/>
    </location>
</feature>
<evidence type="ECO:0000259" key="8">
    <source>
        <dbReference type="PROSITE" id="PS50011"/>
    </source>
</evidence>
<comment type="subcellular location">
    <subcellularLocation>
        <location evidence="1">Membrane</location>
        <topology evidence="1">Multi-pass membrane protein</topology>
    </subcellularLocation>
</comment>
<dbReference type="PROSITE" id="PS50011">
    <property type="entry name" value="PROTEIN_KINASE_DOM"/>
    <property type="match status" value="1"/>
</dbReference>
<dbReference type="InterPro" id="IPR013057">
    <property type="entry name" value="AA_transpt_TM"/>
</dbReference>
<evidence type="ECO:0000256" key="2">
    <source>
        <dbReference type="ARBA" id="ARBA00008066"/>
    </source>
</evidence>
<feature type="region of interest" description="Disordered" evidence="6">
    <location>
        <begin position="1"/>
        <end position="110"/>
    </location>
</feature>
<dbReference type="GO" id="GO:0004672">
    <property type="term" value="F:protein kinase activity"/>
    <property type="evidence" value="ECO:0007669"/>
    <property type="project" value="InterPro"/>
</dbReference>
<feature type="transmembrane region" description="Helical" evidence="7">
    <location>
        <begin position="515"/>
        <end position="539"/>
    </location>
</feature>
<dbReference type="PANTHER" id="PTHR22950:SF666">
    <property type="entry name" value="VACUOLAR AMINO ACID TRANSPORTER 4"/>
    <property type="match status" value="1"/>
</dbReference>
<keyword evidence="10" id="KW-1185">Reference proteome</keyword>
<dbReference type="KEGG" id="mrr:Moror_5486"/>
<dbReference type="InterPro" id="IPR000719">
    <property type="entry name" value="Prot_kinase_dom"/>
</dbReference>
<feature type="compositionally biased region" description="Basic residues" evidence="6">
    <location>
        <begin position="312"/>
        <end position="328"/>
    </location>
</feature>
<dbReference type="Pfam" id="PF01490">
    <property type="entry name" value="Aa_trans"/>
    <property type="match status" value="1"/>
</dbReference>
<dbReference type="InterPro" id="IPR040976">
    <property type="entry name" value="Pkinase_fungal"/>
</dbReference>
<evidence type="ECO:0000313" key="9">
    <source>
        <dbReference type="EMBL" id="ESK88256.1"/>
    </source>
</evidence>
<feature type="transmembrane region" description="Helical" evidence="7">
    <location>
        <begin position="451"/>
        <end position="469"/>
    </location>
</feature>
<evidence type="ECO:0000256" key="5">
    <source>
        <dbReference type="ARBA" id="ARBA00023136"/>
    </source>
</evidence>
<dbReference type="GO" id="GO:0005524">
    <property type="term" value="F:ATP binding"/>
    <property type="evidence" value="ECO:0007669"/>
    <property type="project" value="InterPro"/>
</dbReference>
<dbReference type="InterPro" id="IPR011009">
    <property type="entry name" value="Kinase-like_dom_sf"/>
</dbReference>
<accession>V2X643</accession>
<protein>
    <recommendedName>
        <fullName evidence="8">Protein kinase domain-containing protein</fullName>
    </recommendedName>
</protein>
<dbReference type="GO" id="GO:0015179">
    <property type="term" value="F:L-amino acid transmembrane transporter activity"/>
    <property type="evidence" value="ECO:0007669"/>
    <property type="project" value="TreeGrafter"/>
</dbReference>
<feature type="transmembrane region" description="Helical" evidence="7">
    <location>
        <begin position="335"/>
        <end position="358"/>
    </location>
</feature>
<feature type="region of interest" description="Disordered" evidence="6">
    <location>
        <begin position="270"/>
        <end position="332"/>
    </location>
</feature>
<dbReference type="Proteomes" id="UP000017559">
    <property type="component" value="Unassembled WGS sequence"/>
</dbReference>
<dbReference type="STRING" id="1381753.V2X643"/>
<dbReference type="EMBL" id="AWSO01000675">
    <property type="protein sequence ID" value="ESK88256.1"/>
    <property type="molecule type" value="Genomic_DNA"/>
</dbReference>
<evidence type="ECO:0000313" key="10">
    <source>
        <dbReference type="Proteomes" id="UP000017559"/>
    </source>
</evidence>
<feature type="domain" description="Protein kinase" evidence="8">
    <location>
        <begin position="717"/>
        <end position="1005"/>
    </location>
</feature>
<feature type="transmembrane region" description="Helical" evidence="7">
    <location>
        <begin position="640"/>
        <end position="657"/>
    </location>
</feature>
<dbReference type="Gene3D" id="1.10.510.10">
    <property type="entry name" value="Transferase(Phosphotransferase) domain 1"/>
    <property type="match status" value="1"/>
</dbReference>
<keyword evidence="5 7" id="KW-0472">Membrane</keyword>
<gene>
    <name evidence="9" type="ORF">Moror_5486</name>
</gene>
<evidence type="ECO:0000256" key="1">
    <source>
        <dbReference type="ARBA" id="ARBA00004141"/>
    </source>
</evidence>
<evidence type="ECO:0000256" key="6">
    <source>
        <dbReference type="SAM" id="MobiDB-lite"/>
    </source>
</evidence>
<feature type="region of interest" description="Disordered" evidence="6">
    <location>
        <begin position="128"/>
        <end position="181"/>
    </location>
</feature>
<reference evidence="9 10" key="1">
    <citation type="journal article" date="2014" name="BMC Genomics">
        <title>Genome and secretome analysis of the hemibiotrophic fungal pathogen, Moniliophthora roreri, which causes frosty pod rot disease of cacao: mechanisms of the biotrophic and necrotrophic phases.</title>
        <authorList>
            <person name="Meinhardt L.W."/>
            <person name="Costa G.G.L."/>
            <person name="Thomazella D.P.T."/>
            <person name="Teixeira P.J.P.L."/>
            <person name="Carazzolle M.F."/>
            <person name="Schuster S.C."/>
            <person name="Carlson J.E."/>
            <person name="Guiltinan M.J."/>
            <person name="Mieczkowski P."/>
            <person name="Farmer A."/>
            <person name="Ramaraj T."/>
            <person name="Crozier J."/>
            <person name="Davis R.E."/>
            <person name="Shao J."/>
            <person name="Melnick R.L."/>
            <person name="Pereira G.A.G."/>
            <person name="Bailey B.A."/>
        </authorList>
    </citation>
    <scope>NUCLEOTIDE SEQUENCE [LARGE SCALE GENOMIC DNA]</scope>
    <source>
        <strain evidence="9 10">MCA 2997</strain>
    </source>
</reference>
<feature type="transmembrane region" description="Helical" evidence="7">
    <location>
        <begin position="663"/>
        <end position="684"/>
    </location>
</feature>
<feature type="compositionally biased region" description="Acidic residues" evidence="6">
    <location>
        <begin position="270"/>
        <end position="284"/>
    </location>
</feature>
<sequence length="1005" mass="110221">MSSPRPVNIRPPILNDDSNNNNNVSRSFASSVDIRNNLRAQYSGTPPLNIPPRSIGNTPRPGSSSPALSSTPLPNDASPLRPAPRPTTTVARGSGSGSGSPMIPSFDLDDLPDEEKAKILRRHLVSREERDRELQQQQDELAVPAMSRRSSNSQRSSGNATPDRGVLSREDSEPFPIPYHAPGADVTHDIYKWHSNAQRQAARVRSQSFHIPSTTQPADPAFEHIHEPGGFRRNYVLLRANEQGLDEPPRVLNNFIDFLFLYGHFAGEDLEEDDDDEEKEDEEQQVAGPSSGPSVGFGEIDETETSPLLGGKRSHSRSLSRSRSRRRATSVSHGNATVTQAVLMLLKGFVGTGVLFLGKAFFNGGILFSSLVFIFIAVISLHSFLLLVKAKLVVPGSFGDIGGALYGNWMRQLILGSIVISQVGFVGAYIIFVAENLQSFVLGVTNCVHNIPVRTLILVQTLVFLPLSLVRDIVKLSTTALIADAFIVAGLIYIFGSEISLIVERGTREVQLVNWGKASLFVGTAVFSFEGIGLIVPITDSMREPRKFPKVLTGVMAFLLVLFGGAGILAYLTFGSEIHAVVLVNLNPASKMVQAVQVLYSLAIMLSVPLQLFPAIKILENGIFVRSGKGSVKVKWLKNVFRFLIVFITAGLAILGAKDLDKFVALVGCFACVPLCYVYPAMLHYRACAHSRKQKVADMAMIVFGLATCVFTTVQTVQLIATPSEGEPGPGVCEPPTTADPNGLVAANEMSGKWTGPIDPHEFLGMFLPYSGPSMPPTAEALKTLKKEVVDCSKEVDMYDPFRTRTILWTPAASQHNTSPKSGVFMRKHVSPDRGIYDKDDVTGPNELKTNPSRLTRVEGYEKEGDIYRLLHEKGVRNIARFRSAGDVPGDFQRCGRTFEHSALDKIKCRIPYHYRKLRCHCASRCRGQGGVLHRDVSVGNILIVRENGTLSGILIDWELSERIDRQPTEARSYERTGTWPFISIRILIGVSEKHLAGDDIESFV</sequence>
<feature type="compositionally biased region" description="Low complexity" evidence="6">
    <location>
        <begin position="59"/>
        <end position="74"/>
    </location>
</feature>
<evidence type="ECO:0000256" key="7">
    <source>
        <dbReference type="SAM" id="Phobius"/>
    </source>
</evidence>
<keyword evidence="4 7" id="KW-1133">Transmembrane helix</keyword>
<keyword evidence="3 7" id="KW-0812">Transmembrane</keyword>
<dbReference type="HOGENOM" id="CLU_009646_3_0_1"/>
<evidence type="ECO:0000256" key="3">
    <source>
        <dbReference type="ARBA" id="ARBA00022692"/>
    </source>
</evidence>
<feature type="compositionally biased region" description="Low complexity" evidence="6">
    <location>
        <begin position="18"/>
        <end position="31"/>
    </location>
</feature>
<comment type="similarity">
    <text evidence="2">Belongs to the amino acid/polyamine transporter 2 family.</text>
</comment>
<feature type="compositionally biased region" description="Low complexity" evidence="6">
    <location>
        <begin position="135"/>
        <end position="157"/>
    </location>
</feature>
<name>V2X643_MONRO</name>
<organism evidence="9 10">
    <name type="scientific">Moniliophthora roreri (strain MCA 2997)</name>
    <name type="common">Cocoa frosty pod rot fungus</name>
    <name type="synonym">Crinipellis roreri</name>
    <dbReference type="NCBI Taxonomy" id="1381753"/>
    <lineage>
        <taxon>Eukaryota</taxon>
        <taxon>Fungi</taxon>
        <taxon>Dikarya</taxon>
        <taxon>Basidiomycota</taxon>
        <taxon>Agaricomycotina</taxon>
        <taxon>Agaricomycetes</taxon>
        <taxon>Agaricomycetidae</taxon>
        <taxon>Agaricales</taxon>
        <taxon>Marasmiineae</taxon>
        <taxon>Marasmiaceae</taxon>
        <taxon>Moniliophthora</taxon>
    </lineage>
</organism>
<feature type="transmembrane region" description="Helical" evidence="7">
    <location>
        <begin position="481"/>
        <end position="503"/>
    </location>
</feature>
<evidence type="ECO:0000256" key="4">
    <source>
        <dbReference type="ARBA" id="ARBA00022989"/>
    </source>
</evidence>
<feature type="transmembrane region" description="Helical" evidence="7">
    <location>
        <begin position="409"/>
        <end position="431"/>
    </location>
</feature>
<dbReference type="PANTHER" id="PTHR22950">
    <property type="entry name" value="AMINO ACID TRANSPORTER"/>
    <property type="match status" value="1"/>
</dbReference>
<dbReference type="Pfam" id="PF17667">
    <property type="entry name" value="Pkinase_fungal"/>
    <property type="match status" value="1"/>
</dbReference>